<dbReference type="InterPro" id="IPR013785">
    <property type="entry name" value="Aldolase_TIM"/>
</dbReference>
<evidence type="ECO:0000259" key="6">
    <source>
        <dbReference type="PROSITE" id="PS51164"/>
    </source>
</evidence>
<dbReference type="GO" id="GO:0005576">
    <property type="term" value="C:extracellular region"/>
    <property type="evidence" value="ECO:0007669"/>
    <property type="project" value="InterPro"/>
</dbReference>
<feature type="compositionally biased region" description="Low complexity" evidence="4">
    <location>
        <begin position="290"/>
        <end position="355"/>
    </location>
</feature>
<dbReference type="Proteomes" id="UP000178129">
    <property type="component" value="Unassembled WGS sequence"/>
</dbReference>
<dbReference type="STRING" id="914237.A0A1E1LI34"/>
<dbReference type="AlphaFoldDB" id="A0A1E1LI34"/>
<feature type="signal peptide" evidence="5">
    <location>
        <begin position="1"/>
        <end position="18"/>
    </location>
</feature>
<dbReference type="PANTHER" id="PTHR35273">
    <property type="entry name" value="ALPHA-1,4 POLYGALACTOSAMINIDASE, PUTATIVE (AFU_ORTHOLOGUE AFUA_3G07890)-RELATED"/>
    <property type="match status" value="1"/>
</dbReference>
<feature type="domain" description="CBM1" evidence="6">
    <location>
        <begin position="357"/>
        <end position="394"/>
    </location>
</feature>
<comment type="catalytic activity">
    <reaction evidence="1">
        <text>Hydrolysis of terminal, non-reducing alpha-D-galactose residues in alpha-D-galactosides, including galactose oligosaccharides, galactomannans and galactolipids.</text>
        <dbReference type="EC" id="3.2.1.22"/>
    </reaction>
</comment>
<dbReference type="GO" id="GO:0004557">
    <property type="term" value="F:alpha-galactosidase activity"/>
    <property type="evidence" value="ECO:0007669"/>
    <property type="project" value="UniProtKB-EC"/>
</dbReference>
<dbReference type="PROSITE" id="PS51164">
    <property type="entry name" value="CBM1_2"/>
    <property type="match status" value="1"/>
</dbReference>
<dbReference type="EMBL" id="FJUW01000053">
    <property type="protein sequence ID" value="CZT10084.1"/>
    <property type="molecule type" value="Genomic_DNA"/>
</dbReference>
<protein>
    <recommendedName>
        <fullName evidence="2">alpha-galactosidase</fullName>
        <ecNumber evidence="2">3.2.1.22</ecNumber>
    </recommendedName>
</protein>
<evidence type="ECO:0000313" key="8">
    <source>
        <dbReference type="Proteomes" id="UP000178129"/>
    </source>
</evidence>
<dbReference type="InterPro" id="IPR035971">
    <property type="entry name" value="CBD_sf"/>
</dbReference>
<proteinExistence type="predicted"/>
<evidence type="ECO:0000256" key="3">
    <source>
        <dbReference type="ARBA" id="ARBA00022729"/>
    </source>
</evidence>
<dbReference type="SMART" id="SM00236">
    <property type="entry name" value="fCBD"/>
    <property type="match status" value="1"/>
</dbReference>
<feature type="region of interest" description="Disordered" evidence="4">
    <location>
        <begin position="273"/>
        <end position="356"/>
    </location>
</feature>
<sequence length="394" mass="42112">MLPSTLLWACICSSFSLAAVFKAGQKFQIILNAIPNLAASPNVIPGDAAVFDIDLFDTDAATIAGLQKQGKIVVCYFSAGTYGPWRPDAGNFTNEDKGLSLAPEWPDEYWLRVNNMNVRRIMTNRIQLAAAKGCDGIDPDNTDGYQNPNAISLTRGALIEYMQWMASQASSLNLAIGLKNSMDILPDLSPVMQFAVNEQCAAFGECASYSAFLAAGKPVFHIEYPPSVPNILPADRLKGCQNNGMNGMSTVFKNMDLNGWVGYCDGSSATTVTKPGGGINPWAPGVSGKPSTTGRTTSRPVPTRPPSSSRTSTTRTTSTIRTSTRTTGTVGTSATSRTSTRTSSTARPTSSRPPGICVSKHWDQCGGNDWKGCTVCETGFTCRGVSPPYYFQCL</sequence>
<dbReference type="PANTHER" id="PTHR35273:SF2">
    <property type="entry name" value="ALPHA-GALACTOSIDASE"/>
    <property type="match status" value="1"/>
</dbReference>
<dbReference type="EC" id="3.2.1.22" evidence="2"/>
<evidence type="ECO:0000256" key="5">
    <source>
        <dbReference type="SAM" id="SignalP"/>
    </source>
</evidence>
<dbReference type="GO" id="GO:0005975">
    <property type="term" value="P:carbohydrate metabolic process"/>
    <property type="evidence" value="ECO:0007669"/>
    <property type="project" value="InterPro"/>
</dbReference>
<keyword evidence="3 5" id="KW-0732">Signal</keyword>
<dbReference type="SUPFAM" id="SSF57180">
    <property type="entry name" value="Cellulose-binding domain"/>
    <property type="match status" value="1"/>
</dbReference>
<dbReference type="InterPro" id="IPR017853">
    <property type="entry name" value="GH"/>
</dbReference>
<feature type="chain" id="PRO_5009447139" description="alpha-galactosidase" evidence="5">
    <location>
        <begin position="19"/>
        <end position="394"/>
    </location>
</feature>
<organism evidence="7 8">
    <name type="scientific">Rhynchosporium graminicola</name>
    <dbReference type="NCBI Taxonomy" id="2792576"/>
    <lineage>
        <taxon>Eukaryota</taxon>
        <taxon>Fungi</taxon>
        <taxon>Dikarya</taxon>
        <taxon>Ascomycota</taxon>
        <taxon>Pezizomycotina</taxon>
        <taxon>Leotiomycetes</taxon>
        <taxon>Helotiales</taxon>
        <taxon>Ploettnerulaceae</taxon>
        <taxon>Rhynchosporium</taxon>
    </lineage>
</organism>
<evidence type="ECO:0000256" key="1">
    <source>
        <dbReference type="ARBA" id="ARBA00001255"/>
    </source>
</evidence>
<evidence type="ECO:0000256" key="2">
    <source>
        <dbReference type="ARBA" id="ARBA00012755"/>
    </source>
</evidence>
<evidence type="ECO:0000256" key="4">
    <source>
        <dbReference type="SAM" id="MobiDB-lite"/>
    </source>
</evidence>
<dbReference type="Pfam" id="PF03537">
    <property type="entry name" value="Glyco_hydro_114"/>
    <property type="match status" value="1"/>
</dbReference>
<keyword evidence="8" id="KW-1185">Reference proteome</keyword>
<comment type="caution">
    <text evidence="7">The sequence shown here is derived from an EMBL/GenBank/DDBJ whole genome shotgun (WGS) entry which is preliminary data.</text>
</comment>
<dbReference type="InterPro" id="IPR004352">
    <property type="entry name" value="GH114_TIM-barrel"/>
</dbReference>
<dbReference type="InterPro" id="IPR000254">
    <property type="entry name" value="CBD"/>
</dbReference>
<reference evidence="8" key="1">
    <citation type="submission" date="2016-03" db="EMBL/GenBank/DDBJ databases">
        <authorList>
            <person name="Ploux O."/>
        </authorList>
    </citation>
    <scope>NUCLEOTIDE SEQUENCE [LARGE SCALE GENOMIC DNA]</scope>
    <source>
        <strain evidence="8">UK7</strain>
    </source>
</reference>
<dbReference type="SUPFAM" id="SSF51445">
    <property type="entry name" value="(Trans)glycosidases"/>
    <property type="match status" value="1"/>
</dbReference>
<dbReference type="Gene3D" id="3.20.20.70">
    <property type="entry name" value="Aldolase class I"/>
    <property type="match status" value="1"/>
</dbReference>
<evidence type="ECO:0000313" key="7">
    <source>
        <dbReference type="EMBL" id="CZT10084.1"/>
    </source>
</evidence>
<name>A0A1E1LI34_9HELO</name>
<gene>
    <name evidence="7" type="ORF">RCO7_03217</name>
</gene>
<dbReference type="Pfam" id="PF00734">
    <property type="entry name" value="CBM_1"/>
    <property type="match status" value="1"/>
</dbReference>
<dbReference type="GO" id="GO:0030248">
    <property type="term" value="F:cellulose binding"/>
    <property type="evidence" value="ECO:0007669"/>
    <property type="project" value="InterPro"/>
</dbReference>
<dbReference type="InParanoid" id="A0A1E1LI34"/>
<accession>A0A1E1LI34</accession>